<comment type="caution">
    <text evidence="4">The sequence shown here is derived from an EMBL/GenBank/DDBJ whole genome shotgun (WGS) entry which is preliminary data.</text>
</comment>
<dbReference type="InterPro" id="IPR006860">
    <property type="entry name" value="FecR"/>
</dbReference>
<accession>A0A3N0E464</accession>
<name>A0A3N0E464_SINP1</name>
<dbReference type="OrthoDB" id="645173at2"/>
<dbReference type="Pfam" id="PF16344">
    <property type="entry name" value="FecR_C"/>
    <property type="match status" value="1"/>
</dbReference>
<dbReference type="Pfam" id="PF04773">
    <property type="entry name" value="FecR"/>
    <property type="match status" value="1"/>
</dbReference>
<dbReference type="InterPro" id="IPR012373">
    <property type="entry name" value="Ferrdict_sens_TM"/>
</dbReference>
<dbReference type="PANTHER" id="PTHR30273">
    <property type="entry name" value="PERIPLASMIC SIGNAL SENSOR AND SIGMA FACTOR ACTIVATOR FECR-RELATED"/>
    <property type="match status" value="1"/>
</dbReference>
<feature type="domain" description="FecR protein" evidence="2">
    <location>
        <begin position="143"/>
        <end position="230"/>
    </location>
</feature>
<organism evidence="4 5">
    <name type="scientific">Sinomicrobium pectinilyticum</name>
    <dbReference type="NCBI Taxonomy" id="1084421"/>
    <lineage>
        <taxon>Bacteria</taxon>
        <taxon>Pseudomonadati</taxon>
        <taxon>Bacteroidota</taxon>
        <taxon>Flavobacteriia</taxon>
        <taxon>Flavobacteriales</taxon>
        <taxon>Flavobacteriaceae</taxon>
        <taxon>Sinomicrobium</taxon>
    </lineage>
</organism>
<dbReference type="InterPro" id="IPR032508">
    <property type="entry name" value="FecR_C"/>
</dbReference>
<sequence length="353" mass="39903">MKNDKYDISFFLSDPTFINWVKNPSEPGEYFWSRWLEDHPEAKDNFYAARAIVLGIDFGEPGDTGKRKKEVFDNILLGIPALSREKAGGIRRIFPSQTMLFRAAAAVLFLFLTVTLFYKTGLFPGAEEGVAEVALVTKHNPHGQKMSFYLPDNSRVVLNAGSSLSYPQQFSGNTREVSLTGEAYFDVQHDTTKRFIVQCGDIRTRVHGTAFNVKAYEGEEINIALERGSVSVTSASGPEASFLLSPGEKLTVKNNFGQSHISAFNFEEEFGWKEGILVFRDTDMEEFIRKTERWYDVNITTEGLDGKHWEISGSFRHKSLETVMESLEFTSGVSYTIRDKEVLIYENSEPDNN</sequence>
<reference evidence="4 5" key="1">
    <citation type="submission" date="2018-10" db="EMBL/GenBank/DDBJ databases">
        <title>Sinomicrobium pectinilyticum sp. nov., a pectinase-producing bacterium isolated from alkaline and saline soil, and emended description of the genus Sinomicrobium.</title>
        <authorList>
            <person name="Cheng B."/>
            <person name="Li C."/>
            <person name="Lai Q."/>
            <person name="Du M."/>
            <person name="Shao Z."/>
            <person name="Xu P."/>
            <person name="Yang C."/>
        </authorList>
    </citation>
    <scope>NUCLEOTIDE SEQUENCE [LARGE SCALE GENOMIC DNA]</scope>
    <source>
        <strain evidence="4 5">5DNS001</strain>
    </source>
</reference>
<evidence type="ECO:0000259" key="3">
    <source>
        <dbReference type="Pfam" id="PF16344"/>
    </source>
</evidence>
<dbReference type="GO" id="GO:0016989">
    <property type="term" value="F:sigma factor antagonist activity"/>
    <property type="evidence" value="ECO:0007669"/>
    <property type="project" value="TreeGrafter"/>
</dbReference>
<dbReference type="EMBL" id="RJTM01000110">
    <property type="protein sequence ID" value="RNL82607.1"/>
    <property type="molecule type" value="Genomic_DNA"/>
</dbReference>
<evidence type="ECO:0000259" key="2">
    <source>
        <dbReference type="Pfam" id="PF04773"/>
    </source>
</evidence>
<keyword evidence="1" id="KW-0812">Transmembrane</keyword>
<keyword evidence="5" id="KW-1185">Reference proteome</keyword>
<dbReference type="AlphaFoldDB" id="A0A3N0E464"/>
<proteinExistence type="predicted"/>
<dbReference type="RefSeq" id="WP_123217196.1">
    <property type="nucleotide sequence ID" value="NZ_RJTM01000110.1"/>
</dbReference>
<feature type="transmembrane region" description="Helical" evidence="1">
    <location>
        <begin position="99"/>
        <end position="118"/>
    </location>
</feature>
<dbReference type="Gene3D" id="3.55.50.30">
    <property type="match status" value="1"/>
</dbReference>
<keyword evidence="1" id="KW-1133">Transmembrane helix</keyword>
<dbReference type="Gene3D" id="2.60.120.1440">
    <property type="match status" value="1"/>
</dbReference>
<protein>
    <submittedName>
        <fullName evidence="4">DUF4974 domain-containing protein</fullName>
    </submittedName>
</protein>
<evidence type="ECO:0000256" key="1">
    <source>
        <dbReference type="SAM" id="Phobius"/>
    </source>
</evidence>
<feature type="domain" description="Protein FecR C-terminal" evidence="3">
    <location>
        <begin position="277"/>
        <end position="344"/>
    </location>
</feature>
<evidence type="ECO:0000313" key="4">
    <source>
        <dbReference type="EMBL" id="RNL82607.1"/>
    </source>
</evidence>
<gene>
    <name evidence="4" type="ORF">ED312_16855</name>
</gene>
<dbReference type="PANTHER" id="PTHR30273:SF2">
    <property type="entry name" value="PROTEIN FECR"/>
    <property type="match status" value="1"/>
</dbReference>
<evidence type="ECO:0000313" key="5">
    <source>
        <dbReference type="Proteomes" id="UP000267469"/>
    </source>
</evidence>
<dbReference type="PIRSF" id="PIRSF018266">
    <property type="entry name" value="FecR"/>
    <property type="match status" value="1"/>
</dbReference>
<keyword evidence="1" id="KW-0472">Membrane</keyword>
<dbReference type="Proteomes" id="UP000267469">
    <property type="component" value="Unassembled WGS sequence"/>
</dbReference>